<name>A0A2A2AHF2_9BURK</name>
<dbReference type="RefSeq" id="WP_095539735.1">
    <property type="nucleotide sequence ID" value="NZ_NSJB01000004.1"/>
</dbReference>
<keyword evidence="7" id="KW-1185">Reference proteome</keyword>
<keyword evidence="4" id="KW-0865">Zymogen</keyword>
<accession>A0A2A2AHF2</accession>
<reference evidence="6 7" key="1">
    <citation type="submission" date="2017-08" db="EMBL/GenBank/DDBJ databases">
        <title>WGS of Clinical strains of the CDC Group NO-1 linked to zoonotic infections in humans.</title>
        <authorList>
            <person name="Bernier A.-M."/>
            <person name="Bernard K."/>
        </authorList>
    </citation>
    <scope>NUCLEOTIDE SEQUENCE [LARGE SCALE GENOMIC DNA]</scope>
    <source>
        <strain evidence="6 7">NML00-0135</strain>
    </source>
</reference>
<dbReference type="PANTHER" id="PTHR34218:SF3">
    <property type="entry name" value="ACYL-HOMOSERINE LACTONE ACYLASE PVDQ"/>
    <property type="match status" value="1"/>
</dbReference>
<dbReference type="InterPro" id="IPR043146">
    <property type="entry name" value="Penicillin_amidase_N_B-knob"/>
</dbReference>
<keyword evidence="3" id="KW-0378">Hydrolase</keyword>
<dbReference type="Gene3D" id="1.10.439.10">
    <property type="entry name" value="Penicillin Amidohydrolase, domain 1"/>
    <property type="match status" value="1"/>
</dbReference>
<evidence type="ECO:0000256" key="1">
    <source>
        <dbReference type="ARBA" id="ARBA00006586"/>
    </source>
</evidence>
<evidence type="ECO:0000256" key="4">
    <source>
        <dbReference type="ARBA" id="ARBA00023145"/>
    </source>
</evidence>
<evidence type="ECO:0000313" key="6">
    <source>
        <dbReference type="EMBL" id="PAT37039.1"/>
    </source>
</evidence>
<dbReference type="GO" id="GO:0017000">
    <property type="term" value="P:antibiotic biosynthetic process"/>
    <property type="evidence" value="ECO:0007669"/>
    <property type="project" value="InterPro"/>
</dbReference>
<dbReference type="Gene3D" id="3.60.20.10">
    <property type="entry name" value="Glutamine Phosphoribosylpyrophosphate, subunit 1, domain 1"/>
    <property type="match status" value="1"/>
</dbReference>
<keyword evidence="2 5" id="KW-0732">Signal</keyword>
<evidence type="ECO:0000256" key="3">
    <source>
        <dbReference type="ARBA" id="ARBA00022801"/>
    </source>
</evidence>
<sequence length="807" mass="85792">MARHAPGGRWPLLLLTATWLAACGGSDDGAPAPVAPSYQAELRRTAMGIAHIKAEDWRGLGYGLGYAQAQDNLCTLADAFLTYRGERSRHLGGQALAVNNSTIGRPRNIDSDFFHRHLLPDDAVQTMAAAQSTDMHALVDGFATGYNRYVREIQAGEHRSAHAACRAQPWVQAITAQDLWRRMMQAGLAAGHSNFVAAIANAQPPAAGGGKAAPADWPKPGQVHTPRLEVGGSAGVGSNMYGFGSAVTGGDGPLLFGNPHWYWKGADRFYQTQLTIPGRINVSGVSFLGVPLVLIGFNEHVAWSHTVSTARRFGLFQLSLVEGSPTTYLVDGQPVPMQATPISVQVRNDDGSLSTVTRTLYKSRHGPLVNLGAMHPALGWGSASAFAMRDINSDNHRIFRNWLRWGQATSLQAFIAIQKQESAVPWVNTVAVGRGSDQAWYADIGAVPNVPDALLAQCATPASQALAAALPGVPVLNGARSACNWQSDADSAQPGALGPARMPSLLRSDYVANMNDSHWLANPAAPLSGYPAIFGPAGSSAQTLRTRLGHIMAQERLAGADGYPGRQASSAIVRDMVLNSRVLSAELFKEPALALVCTEASIEGVDVRAACAALQAWDNHGHADSRGSHLWDEFWGRVQVPAAQLFAVPFDPQDPLHTPRGLQASAAPALRKAFAAAVQAVAASGAAMDAPRGQLLYASRDGQRIALYGGCGGLGYFTIACSELPLGQGGYAMDGQPHGNTYMQVVNFASSGVQAHSFLTFSQSDDPASPHHGDYTRAYAAKQWHRVPFTESEITGHSSYRTQTLSQ</sequence>
<protein>
    <submittedName>
        <fullName evidence="6">Acylase</fullName>
    </submittedName>
</protein>
<dbReference type="PANTHER" id="PTHR34218">
    <property type="entry name" value="PEPTIDASE S45 PENICILLIN AMIDASE"/>
    <property type="match status" value="1"/>
</dbReference>
<dbReference type="InterPro" id="IPR023343">
    <property type="entry name" value="Penicillin_amidase_dom1"/>
</dbReference>
<dbReference type="AlphaFoldDB" id="A0A2A2AHF2"/>
<dbReference type="GO" id="GO:0016811">
    <property type="term" value="F:hydrolase activity, acting on carbon-nitrogen (but not peptide) bonds, in linear amides"/>
    <property type="evidence" value="ECO:0007669"/>
    <property type="project" value="InterPro"/>
</dbReference>
<evidence type="ECO:0000256" key="2">
    <source>
        <dbReference type="ARBA" id="ARBA00022729"/>
    </source>
</evidence>
<dbReference type="PROSITE" id="PS51257">
    <property type="entry name" value="PROKAR_LIPOPROTEIN"/>
    <property type="match status" value="1"/>
</dbReference>
<feature type="signal peptide" evidence="5">
    <location>
        <begin position="1"/>
        <end position="21"/>
    </location>
</feature>
<dbReference type="Proteomes" id="UP000218054">
    <property type="component" value="Unassembled WGS sequence"/>
</dbReference>
<comment type="caution">
    <text evidence="6">The sequence shown here is derived from an EMBL/GenBank/DDBJ whole genome shotgun (WGS) entry which is preliminary data.</text>
</comment>
<dbReference type="EMBL" id="NSJB01000004">
    <property type="protein sequence ID" value="PAT37039.1"/>
    <property type="molecule type" value="Genomic_DNA"/>
</dbReference>
<dbReference type="Gene3D" id="1.10.1400.10">
    <property type="match status" value="1"/>
</dbReference>
<dbReference type="InterPro" id="IPR002692">
    <property type="entry name" value="S45"/>
</dbReference>
<proteinExistence type="inferred from homology"/>
<evidence type="ECO:0000313" key="7">
    <source>
        <dbReference type="Proteomes" id="UP000218054"/>
    </source>
</evidence>
<dbReference type="InterPro" id="IPR029055">
    <property type="entry name" value="Ntn_hydrolases_N"/>
</dbReference>
<comment type="similarity">
    <text evidence="1">Belongs to the peptidase S45 family.</text>
</comment>
<gene>
    <name evidence="6" type="ORF">CK625_07710</name>
</gene>
<dbReference type="InterPro" id="IPR043147">
    <property type="entry name" value="Penicillin_amidase_A-knob"/>
</dbReference>
<dbReference type="Pfam" id="PF01804">
    <property type="entry name" value="Penicil_amidase"/>
    <property type="match status" value="1"/>
</dbReference>
<organism evidence="6 7">
    <name type="scientific">Vandammella animalimorsus</name>
    <dbReference type="NCBI Taxonomy" id="2029117"/>
    <lineage>
        <taxon>Bacteria</taxon>
        <taxon>Pseudomonadati</taxon>
        <taxon>Pseudomonadota</taxon>
        <taxon>Betaproteobacteria</taxon>
        <taxon>Burkholderiales</taxon>
        <taxon>Comamonadaceae</taxon>
        <taxon>Vandammella</taxon>
    </lineage>
</organism>
<feature type="chain" id="PRO_5012991139" evidence="5">
    <location>
        <begin position="22"/>
        <end position="807"/>
    </location>
</feature>
<evidence type="ECO:0000256" key="5">
    <source>
        <dbReference type="SAM" id="SignalP"/>
    </source>
</evidence>
<dbReference type="SUPFAM" id="SSF56235">
    <property type="entry name" value="N-terminal nucleophile aminohydrolases (Ntn hydrolases)"/>
    <property type="match status" value="1"/>
</dbReference>
<dbReference type="Gene3D" id="2.30.120.10">
    <property type="match status" value="1"/>
</dbReference>